<evidence type="ECO:0000256" key="7">
    <source>
        <dbReference type="ARBA" id="ARBA00022840"/>
    </source>
</evidence>
<dbReference type="InterPro" id="IPR014001">
    <property type="entry name" value="Helicase_ATP-bd"/>
</dbReference>
<feature type="region of interest" description="Disordered" evidence="14">
    <location>
        <begin position="18"/>
        <end position="133"/>
    </location>
</feature>
<dbReference type="GO" id="GO:0005737">
    <property type="term" value="C:cytoplasm"/>
    <property type="evidence" value="ECO:0007669"/>
    <property type="project" value="TreeGrafter"/>
</dbReference>
<organism evidence="18 19">
    <name type="scientific">Hirsutella rhossiliensis</name>
    <dbReference type="NCBI Taxonomy" id="111463"/>
    <lineage>
        <taxon>Eukaryota</taxon>
        <taxon>Fungi</taxon>
        <taxon>Dikarya</taxon>
        <taxon>Ascomycota</taxon>
        <taxon>Pezizomycotina</taxon>
        <taxon>Sordariomycetes</taxon>
        <taxon>Hypocreomycetidae</taxon>
        <taxon>Hypocreales</taxon>
        <taxon>Ophiocordycipitaceae</taxon>
        <taxon>Hirsutella</taxon>
    </lineage>
</organism>
<dbReference type="PANTHER" id="PTHR13710">
    <property type="entry name" value="DNA HELICASE RECQ FAMILY MEMBER"/>
    <property type="match status" value="1"/>
</dbReference>
<feature type="compositionally biased region" description="Polar residues" evidence="14">
    <location>
        <begin position="587"/>
        <end position="597"/>
    </location>
</feature>
<dbReference type="Pfam" id="PF00271">
    <property type="entry name" value="Helicase_C"/>
    <property type="match status" value="1"/>
</dbReference>
<reference evidence="18" key="1">
    <citation type="submission" date="2021-09" db="EMBL/GenBank/DDBJ databases">
        <title>A high-quality genome of the endoparasitic fungus Hirsutella rhossiliensis with a comparison of Hirsutella genomes reveals transposable elements contributing to genome size variation.</title>
        <authorList>
            <person name="Lin R."/>
            <person name="Jiao Y."/>
            <person name="Sun X."/>
            <person name="Ling J."/>
            <person name="Xie B."/>
            <person name="Cheng X."/>
        </authorList>
    </citation>
    <scope>NUCLEOTIDE SEQUENCE</scope>
    <source>
        <strain evidence="18">HR02</strain>
    </source>
</reference>
<dbReference type="InterPro" id="IPR018982">
    <property type="entry name" value="RQC_domain"/>
</dbReference>
<feature type="compositionally biased region" description="Basic residues" evidence="14">
    <location>
        <begin position="1336"/>
        <end position="1346"/>
    </location>
</feature>
<feature type="region of interest" description="Disordered" evidence="14">
    <location>
        <begin position="706"/>
        <end position="725"/>
    </location>
</feature>
<comment type="similarity">
    <text evidence="3">Belongs to the helicase family. RecQ subfamily.</text>
</comment>
<dbReference type="SUPFAM" id="SSF52540">
    <property type="entry name" value="P-loop containing nucleoside triphosphate hydrolases"/>
    <property type="match status" value="1"/>
</dbReference>
<feature type="compositionally biased region" description="Low complexity" evidence="14">
    <location>
        <begin position="1585"/>
        <end position="1601"/>
    </location>
</feature>
<feature type="region of interest" description="Disordered" evidence="14">
    <location>
        <begin position="172"/>
        <end position="411"/>
    </location>
</feature>
<dbReference type="EC" id="5.6.2.4" evidence="12"/>
<keyword evidence="8" id="KW-0238">DNA-binding</keyword>
<feature type="compositionally biased region" description="Polar residues" evidence="14">
    <location>
        <begin position="280"/>
        <end position="289"/>
    </location>
</feature>
<keyword evidence="10" id="KW-0539">Nucleus</keyword>
<evidence type="ECO:0000256" key="12">
    <source>
        <dbReference type="ARBA" id="ARBA00034808"/>
    </source>
</evidence>
<feature type="compositionally biased region" description="Low complexity" evidence="14">
    <location>
        <begin position="1625"/>
        <end position="1647"/>
    </location>
</feature>
<dbReference type="EMBL" id="JAIZPD010000009">
    <property type="protein sequence ID" value="KAH0960910.1"/>
    <property type="molecule type" value="Genomic_DNA"/>
</dbReference>
<dbReference type="InterPro" id="IPR027417">
    <property type="entry name" value="P-loop_NTPase"/>
</dbReference>
<dbReference type="GeneID" id="68357192"/>
<dbReference type="OrthoDB" id="10261556at2759"/>
<comment type="caution">
    <text evidence="18">The sequence shown here is derived from an EMBL/GenBank/DDBJ whole genome shotgun (WGS) entry which is preliminary data.</text>
</comment>
<dbReference type="GO" id="GO:0005694">
    <property type="term" value="C:chromosome"/>
    <property type="evidence" value="ECO:0007669"/>
    <property type="project" value="TreeGrafter"/>
</dbReference>
<evidence type="ECO:0000256" key="10">
    <source>
        <dbReference type="ARBA" id="ARBA00023242"/>
    </source>
</evidence>
<keyword evidence="19" id="KW-1185">Reference proteome</keyword>
<feature type="compositionally biased region" description="Low complexity" evidence="14">
    <location>
        <begin position="41"/>
        <end position="60"/>
    </location>
</feature>
<keyword evidence="13" id="KW-0175">Coiled coil</keyword>
<dbReference type="InterPro" id="IPR002121">
    <property type="entry name" value="HRDC_dom"/>
</dbReference>
<feature type="compositionally biased region" description="Basic and acidic residues" evidence="14">
    <location>
        <begin position="644"/>
        <end position="653"/>
    </location>
</feature>
<evidence type="ECO:0000259" key="17">
    <source>
        <dbReference type="PROSITE" id="PS51194"/>
    </source>
</evidence>
<dbReference type="PROSITE" id="PS51194">
    <property type="entry name" value="HELICASE_CTER"/>
    <property type="match status" value="1"/>
</dbReference>
<dbReference type="SMART" id="SM00487">
    <property type="entry name" value="DEXDc"/>
    <property type="match status" value="1"/>
</dbReference>
<keyword evidence="7" id="KW-0067">ATP-binding</keyword>
<dbReference type="SMART" id="SM00490">
    <property type="entry name" value="HELICc"/>
    <property type="match status" value="1"/>
</dbReference>
<keyword evidence="9" id="KW-0413">Isomerase</keyword>
<evidence type="ECO:0000256" key="6">
    <source>
        <dbReference type="ARBA" id="ARBA00022806"/>
    </source>
</evidence>
<evidence type="ECO:0000256" key="2">
    <source>
        <dbReference type="ARBA" id="ARBA00004123"/>
    </source>
</evidence>
<dbReference type="InterPro" id="IPR002464">
    <property type="entry name" value="DNA/RNA_helicase_DEAH_CS"/>
</dbReference>
<feature type="compositionally biased region" description="Polar residues" evidence="14">
    <location>
        <begin position="28"/>
        <end position="40"/>
    </location>
</feature>
<dbReference type="FunFam" id="3.40.50.300:FF:000537">
    <property type="entry name" value="Bloom syndrome RecQ-like helicase"/>
    <property type="match status" value="1"/>
</dbReference>
<dbReference type="Gene3D" id="1.10.10.10">
    <property type="entry name" value="Winged helix-like DNA-binding domain superfamily/Winged helix DNA-binding domain"/>
    <property type="match status" value="1"/>
</dbReference>
<dbReference type="GO" id="GO:0006260">
    <property type="term" value="P:DNA replication"/>
    <property type="evidence" value="ECO:0007669"/>
    <property type="project" value="InterPro"/>
</dbReference>
<dbReference type="GO" id="GO:0016787">
    <property type="term" value="F:hydrolase activity"/>
    <property type="evidence" value="ECO:0007669"/>
    <property type="project" value="UniProtKB-KW"/>
</dbReference>
<dbReference type="GO" id="GO:0009378">
    <property type="term" value="F:four-way junction helicase activity"/>
    <property type="evidence" value="ECO:0007669"/>
    <property type="project" value="TreeGrafter"/>
</dbReference>
<dbReference type="SMART" id="SM00956">
    <property type="entry name" value="RQC"/>
    <property type="match status" value="1"/>
</dbReference>
<dbReference type="RefSeq" id="XP_044718423.1">
    <property type="nucleotide sequence ID" value="XM_044866534.1"/>
</dbReference>
<dbReference type="GO" id="GO:0003677">
    <property type="term" value="F:DNA binding"/>
    <property type="evidence" value="ECO:0007669"/>
    <property type="project" value="UniProtKB-KW"/>
</dbReference>
<feature type="domain" description="Helicase ATP-binding" evidence="16">
    <location>
        <begin position="823"/>
        <end position="1004"/>
    </location>
</feature>
<dbReference type="Proteomes" id="UP000824596">
    <property type="component" value="Unassembled WGS sequence"/>
</dbReference>
<comment type="subcellular location">
    <subcellularLocation>
        <location evidence="2">Nucleus</location>
    </subcellularLocation>
</comment>
<dbReference type="Pfam" id="PF00270">
    <property type="entry name" value="DEAD"/>
    <property type="match status" value="1"/>
</dbReference>
<evidence type="ECO:0000259" key="16">
    <source>
        <dbReference type="PROSITE" id="PS51192"/>
    </source>
</evidence>
<dbReference type="Pfam" id="PF09382">
    <property type="entry name" value="RQC"/>
    <property type="match status" value="1"/>
</dbReference>
<evidence type="ECO:0000256" key="13">
    <source>
        <dbReference type="SAM" id="Coils"/>
    </source>
</evidence>
<comment type="cofactor">
    <cofactor evidence="1">
        <name>Zn(2+)</name>
        <dbReference type="ChEBI" id="CHEBI:29105"/>
    </cofactor>
</comment>
<feature type="region of interest" description="Disordered" evidence="14">
    <location>
        <begin position="587"/>
        <end position="685"/>
    </location>
</feature>
<dbReference type="InterPro" id="IPR032284">
    <property type="entry name" value="RecQ_Zn-bd"/>
</dbReference>
<feature type="compositionally biased region" description="Gly residues" evidence="14">
    <location>
        <begin position="1658"/>
        <end position="1667"/>
    </location>
</feature>
<evidence type="ECO:0000256" key="5">
    <source>
        <dbReference type="ARBA" id="ARBA00022801"/>
    </source>
</evidence>
<protein>
    <recommendedName>
        <fullName evidence="12">DNA 3'-5' helicase</fullName>
        <ecNumber evidence="12">5.6.2.4</ecNumber>
    </recommendedName>
</protein>
<comment type="catalytic activity">
    <reaction evidence="11">
        <text>Couples ATP hydrolysis with the unwinding of duplex DNA by translocating in the 3'-5' direction.</text>
        <dbReference type="EC" id="5.6.2.4"/>
    </reaction>
</comment>
<dbReference type="FunFam" id="3.40.50.300:FF:001975">
    <property type="entry name" value="ATP-dependent DNA helicase"/>
    <property type="match status" value="1"/>
</dbReference>
<feature type="coiled-coil region" evidence="13">
    <location>
        <begin position="531"/>
        <end position="558"/>
    </location>
</feature>
<dbReference type="GO" id="GO:0005524">
    <property type="term" value="F:ATP binding"/>
    <property type="evidence" value="ECO:0007669"/>
    <property type="project" value="UniProtKB-KW"/>
</dbReference>
<dbReference type="InterPro" id="IPR004589">
    <property type="entry name" value="DNA_helicase_ATP-dep_RecQ"/>
</dbReference>
<evidence type="ECO:0000256" key="3">
    <source>
        <dbReference type="ARBA" id="ARBA00005446"/>
    </source>
</evidence>
<dbReference type="PROSITE" id="PS00690">
    <property type="entry name" value="DEAH_ATP_HELICASE"/>
    <property type="match status" value="1"/>
</dbReference>
<dbReference type="SUPFAM" id="SSF46785">
    <property type="entry name" value="Winged helix' DNA-binding domain"/>
    <property type="match status" value="1"/>
</dbReference>
<evidence type="ECO:0000256" key="11">
    <source>
        <dbReference type="ARBA" id="ARBA00034617"/>
    </source>
</evidence>
<feature type="compositionally biased region" description="Acidic residues" evidence="14">
    <location>
        <begin position="1397"/>
        <end position="1411"/>
    </location>
</feature>
<dbReference type="GO" id="GO:0005634">
    <property type="term" value="C:nucleus"/>
    <property type="evidence" value="ECO:0007669"/>
    <property type="project" value="UniProtKB-SubCell"/>
</dbReference>
<feature type="region of interest" description="Disordered" evidence="14">
    <location>
        <begin position="1580"/>
        <end position="1667"/>
    </location>
</feature>
<dbReference type="CDD" id="cd18794">
    <property type="entry name" value="SF2_C_RecQ"/>
    <property type="match status" value="1"/>
</dbReference>
<dbReference type="Gene3D" id="3.40.50.300">
    <property type="entry name" value="P-loop containing nucleotide triphosphate hydrolases"/>
    <property type="match status" value="2"/>
</dbReference>
<evidence type="ECO:0000256" key="9">
    <source>
        <dbReference type="ARBA" id="ARBA00023235"/>
    </source>
</evidence>
<feature type="domain" description="Helicase C-terminal" evidence="17">
    <location>
        <begin position="1035"/>
        <end position="1179"/>
    </location>
</feature>
<feature type="region of interest" description="Disordered" evidence="14">
    <location>
        <begin position="1330"/>
        <end position="1430"/>
    </location>
</feature>
<evidence type="ECO:0000256" key="8">
    <source>
        <dbReference type="ARBA" id="ARBA00023125"/>
    </source>
</evidence>
<evidence type="ECO:0000313" key="18">
    <source>
        <dbReference type="EMBL" id="KAH0960910.1"/>
    </source>
</evidence>
<sequence>MTRNNLAEHLTWLLSNITSTKPAPRSYPSASDPVSQQLSQSRRALPPTRTRSRPSSVSAPRPGPRTLHPASREACELAGGGDDLLPQQLLTPSTTSDGRGKQHAGQGHTNTPGSRALALDKGPRRAPSPNLSLDFTDFDADDLECMDLTEATAASSGSLEFGDDVRLWDEKSAVWSPVPSKTPKKRKSDGIGSDEDGHEEQFPDVYQLLGADPPTSTPRIRSAARRADASGSAQSRRGRAGKEPVDGQSAHARRSGALQSVMEEASSPSRRIADRRELSGINQTPSTNRQTERTRDSHKKRKVAVEAPSFPLSSEEEAFQQAEQADKPRENDFVPDSEDEFVTPPSHMGVNRLSKEAPSSQSRLVESEPPADPPPERHDGLSDFDVPAPSRYGDASWKTSAPEGIGGSGASCTSAAGSTFGALAPDPCIPPSSQTPRLLTFLSANPEALSTRHALLETQVLQNGQDFMRAINERWPKERRSEVKAEKERLLRQQTAVKDLTNSMDSYRSICQRRETLAKQIAQSYADGLDTDDDEIQLDELTDQVQTMEQQLILTLSEAGLDEGIFSEPVLNSASAVRNRGSVVFSTQPIDGSTIEGSRSPRGSLPARATGTQVVHQTQLPAASQSRLRNDFVPPAATISRNDSTSRDDKDWSKPPLARDATGPLKALSRSRSKKPSDTNANAGFISDFQDDEMMALPVVRRRATQAEMRGTTTPRSRVHAADDNFSDFSDDDAMLAFAQDYETRQSAGESYEGSHRVLLETSGNVLPPAKARNPSRRQAAPVLPPLSIPPELMKHSWSPEVQKILKDRFRMKGFRHNQLQAINATLAGEDAFVLMPTGGGKSLCYQLPAVIRTGKTRGVTIVVSPLLSLMQDQVDHMKALGIQAVAFNGECSAEYKRQVMSAFNERSPEHFIELLYVTPEMVSKNAAFNSGMQSLYRKGKFARLVIDEAHCVSQWGHDFRPDYKTLGQVRLRFPEVPVMALTATATQNVIVDIRHNLGMTNCKTFSQSFNRPNLYYEVRTKTSNADAMEKIATLIQAKYRNVTGIVYTISRKQAESVAEKLRDNGIAARHYHAAIDPQEKVEVQTAWQKGTVKVVVATIAFGMGIDKPDVRFVMHHGLPKSLEGYYQETGRAGRDGKPSDCILFYGKGDIRVLKKLIADGEGNDEQKERQMVMLNRVTSFCDNKSDCRRTEVLRYFGEDFMPAQCQKSCDNCQAGLVFEQQDFSTYAIAAIRVVQNQRRLTANQCADILLGKKYPNHEQQNSDDYHGMAKGLKKHEVVRVIDRLSAEKAFRENNVVGNYGVAIQYLQVGPTARLFLMQQRKLMLTIQVSEEPKGSKSKSKAAKKGKGQEASPMQSTYVSSPMGRRKSRARAVVESEDEGDLPTTSHGYSNDGFIVSDDEMREDDNEDDAFDPLPQHRPAKPASQNKFSPQITSDERLGNLSEIHQDLVNAFVPEAQKLEEQIRNKKELRRPLFTERDFREMAMNWTTSLEKMNRIPGIDPEKVREHGPKLLPLLRQHHELYQQIAEANDEAPGSQEIVDLISSDMEMEVDLMDGAAGEDSHYFNARPRPEVEAFHSRLQGLNSQQQQQTQYKAPKSSFKGGSRKFSGKKWQKKGAGGSTRRKSGSFGRRASGGSSATASRSTMSGSSRKDGKIVKKSGGGIGLMPL</sequence>
<dbReference type="InterPro" id="IPR036388">
    <property type="entry name" value="WH-like_DNA-bd_sf"/>
</dbReference>
<feature type="compositionally biased region" description="Basic residues" evidence="14">
    <location>
        <begin position="1602"/>
        <end position="1613"/>
    </location>
</feature>
<dbReference type="NCBIfam" id="TIGR00614">
    <property type="entry name" value="recQ_fam"/>
    <property type="match status" value="1"/>
</dbReference>
<keyword evidence="6 18" id="KW-0347">Helicase</keyword>
<accession>A0A9P8MTB6</accession>
<dbReference type="InterPro" id="IPR011545">
    <property type="entry name" value="DEAD/DEAH_box_helicase_dom"/>
</dbReference>
<name>A0A9P8MTB6_9HYPO</name>
<evidence type="ECO:0000256" key="14">
    <source>
        <dbReference type="SAM" id="MobiDB-lite"/>
    </source>
</evidence>
<evidence type="ECO:0000256" key="1">
    <source>
        <dbReference type="ARBA" id="ARBA00001947"/>
    </source>
</evidence>
<dbReference type="PROSITE" id="PS51192">
    <property type="entry name" value="HELICASE_ATP_BIND_1"/>
    <property type="match status" value="1"/>
</dbReference>
<dbReference type="CDD" id="cd17920">
    <property type="entry name" value="DEXHc_RecQ"/>
    <property type="match status" value="1"/>
</dbReference>
<dbReference type="Pfam" id="PF16124">
    <property type="entry name" value="RecQ_Zn_bind"/>
    <property type="match status" value="1"/>
</dbReference>
<keyword evidence="4" id="KW-0547">Nucleotide-binding</keyword>
<evidence type="ECO:0000313" key="19">
    <source>
        <dbReference type="Proteomes" id="UP000824596"/>
    </source>
</evidence>
<keyword evidence="5" id="KW-0378">Hydrolase</keyword>
<dbReference type="PANTHER" id="PTHR13710:SF153">
    <property type="entry name" value="RECQ-LIKE DNA HELICASE BLM"/>
    <property type="match status" value="1"/>
</dbReference>
<proteinExistence type="inferred from homology"/>
<evidence type="ECO:0000256" key="4">
    <source>
        <dbReference type="ARBA" id="ARBA00022741"/>
    </source>
</evidence>
<feature type="domain" description="HRDC" evidence="15">
    <location>
        <begin position="1442"/>
        <end position="1525"/>
    </location>
</feature>
<feature type="compositionally biased region" description="Polar residues" evidence="14">
    <location>
        <begin position="610"/>
        <end position="627"/>
    </location>
</feature>
<dbReference type="PROSITE" id="PS50967">
    <property type="entry name" value="HRDC"/>
    <property type="match status" value="1"/>
</dbReference>
<dbReference type="GO" id="GO:0043138">
    <property type="term" value="F:3'-5' DNA helicase activity"/>
    <property type="evidence" value="ECO:0007669"/>
    <property type="project" value="UniProtKB-EC"/>
</dbReference>
<dbReference type="InterPro" id="IPR036390">
    <property type="entry name" value="WH_DNA-bd_sf"/>
</dbReference>
<dbReference type="InterPro" id="IPR001650">
    <property type="entry name" value="Helicase_C-like"/>
</dbReference>
<dbReference type="GO" id="GO:0000724">
    <property type="term" value="P:double-strand break repair via homologous recombination"/>
    <property type="evidence" value="ECO:0007669"/>
    <property type="project" value="TreeGrafter"/>
</dbReference>
<feature type="compositionally biased region" description="Low complexity" evidence="14">
    <location>
        <begin position="83"/>
        <end position="96"/>
    </location>
</feature>
<gene>
    <name evidence="18" type="ORF">HRG_08063</name>
</gene>
<evidence type="ECO:0000259" key="15">
    <source>
        <dbReference type="PROSITE" id="PS50967"/>
    </source>
</evidence>